<protein>
    <submittedName>
        <fullName evidence="1">Uncharacterized protein</fullName>
    </submittedName>
</protein>
<dbReference type="Proteomes" id="UP000198765">
    <property type="component" value="Chromosome I"/>
</dbReference>
<proteinExistence type="predicted"/>
<keyword evidence="2" id="KW-1185">Reference proteome</keyword>
<reference evidence="1 2" key="1">
    <citation type="submission" date="2016-06" db="EMBL/GenBank/DDBJ databases">
        <authorList>
            <person name="Kjaerup R.B."/>
            <person name="Dalgaard T.S."/>
            <person name="Juul-Madsen H.R."/>
        </authorList>
    </citation>
    <scope>NUCLEOTIDE SEQUENCE [LARGE SCALE GENOMIC DNA]</scope>
    <source>
        <strain evidence="1 2">DSM 45248</strain>
    </source>
</reference>
<gene>
    <name evidence="1" type="ORF">GA0070621_1668</name>
</gene>
<evidence type="ECO:0000313" key="2">
    <source>
        <dbReference type="Proteomes" id="UP000198765"/>
    </source>
</evidence>
<accession>A0A1A8ZGQ3</accession>
<name>A0A1A8ZGQ3_9ACTN</name>
<dbReference type="InterPro" id="IPR045991">
    <property type="entry name" value="DUF5947"/>
</dbReference>
<dbReference type="EMBL" id="LT594324">
    <property type="protein sequence ID" value="SBT43023.1"/>
    <property type="molecule type" value="Genomic_DNA"/>
</dbReference>
<dbReference type="PATRIC" id="fig|299146.4.peg.1726"/>
<organism evidence="1 2">
    <name type="scientific">Micromonospora narathiwatensis</name>
    <dbReference type="NCBI Taxonomy" id="299146"/>
    <lineage>
        <taxon>Bacteria</taxon>
        <taxon>Bacillati</taxon>
        <taxon>Actinomycetota</taxon>
        <taxon>Actinomycetes</taxon>
        <taxon>Micromonosporales</taxon>
        <taxon>Micromonosporaceae</taxon>
        <taxon>Micromonospora</taxon>
    </lineage>
</organism>
<dbReference type="RefSeq" id="WP_091192804.1">
    <property type="nucleotide sequence ID" value="NZ_LT594324.1"/>
</dbReference>
<dbReference type="Pfam" id="PF19372">
    <property type="entry name" value="DUF5947"/>
    <property type="match status" value="1"/>
</dbReference>
<dbReference type="OrthoDB" id="152349at2"/>
<sequence length="204" mass="22428">MTAGALQRVIRRAGQRAASVERCGMCAAPVDAEHRHVWDEQDRELVCACPPCSLLFDREAAGGDRYQLVPTRGTRLAGPAADELGVPVGLAFFVKRRDGQVFGHYPSPLGTTESEIDAESWRAVEARSPALAELRPRVEALLVWAGTRHGGGQQWLVPVDDCFRLVALIRRHWTGMSGGSAVWREVPRFFDDLGRRHGPPSGDH</sequence>
<dbReference type="AlphaFoldDB" id="A0A1A8ZGQ3"/>
<evidence type="ECO:0000313" key="1">
    <source>
        <dbReference type="EMBL" id="SBT43023.1"/>
    </source>
</evidence>